<keyword evidence="1" id="KW-0472">Membrane</keyword>
<reference evidence="2 3" key="1">
    <citation type="submission" date="2023-04" db="EMBL/GenBank/DDBJ databases">
        <title>Draft genome sequence of acteroides sedimenti strain YN3PY1.</title>
        <authorList>
            <person name="Yoshida N."/>
        </authorList>
    </citation>
    <scope>NUCLEOTIDE SEQUENCE [LARGE SCALE GENOMIC DNA]</scope>
    <source>
        <strain evidence="2 3">YN3PY1</strain>
    </source>
</reference>
<evidence type="ECO:0000313" key="3">
    <source>
        <dbReference type="Proteomes" id="UP001496674"/>
    </source>
</evidence>
<gene>
    <name evidence="2" type="ORF">BSYN_08370</name>
</gene>
<accession>A0ABM8IGF3</accession>
<organism evidence="2 3">
    <name type="scientific">Bacteroides sedimenti</name>
    <dbReference type="NCBI Taxonomy" id="2136147"/>
    <lineage>
        <taxon>Bacteria</taxon>
        <taxon>Pseudomonadati</taxon>
        <taxon>Bacteroidota</taxon>
        <taxon>Bacteroidia</taxon>
        <taxon>Bacteroidales</taxon>
        <taxon>Bacteroidaceae</taxon>
        <taxon>Bacteroides</taxon>
    </lineage>
</organism>
<name>A0ABM8IGF3_9BACE</name>
<dbReference type="PANTHER" id="PTHR32309:SF31">
    <property type="entry name" value="CAPSULAR EXOPOLYSACCHARIDE FAMILY"/>
    <property type="match status" value="1"/>
</dbReference>
<keyword evidence="3" id="KW-1185">Reference proteome</keyword>
<keyword evidence="1" id="KW-0812">Transmembrane</keyword>
<dbReference type="PANTHER" id="PTHR32309">
    <property type="entry name" value="TYROSINE-PROTEIN KINASE"/>
    <property type="match status" value="1"/>
</dbReference>
<keyword evidence="1" id="KW-1133">Transmembrane helix</keyword>
<dbReference type="EMBL" id="AP028055">
    <property type="protein sequence ID" value="BEG98572.1"/>
    <property type="molecule type" value="Genomic_DNA"/>
</dbReference>
<evidence type="ECO:0008006" key="4">
    <source>
        <dbReference type="Google" id="ProtNLM"/>
    </source>
</evidence>
<feature type="transmembrane region" description="Helical" evidence="1">
    <location>
        <begin position="323"/>
        <end position="344"/>
    </location>
</feature>
<evidence type="ECO:0000313" key="2">
    <source>
        <dbReference type="EMBL" id="BEG98572.1"/>
    </source>
</evidence>
<evidence type="ECO:0000256" key="1">
    <source>
        <dbReference type="SAM" id="Phobius"/>
    </source>
</evidence>
<dbReference type="Proteomes" id="UP001496674">
    <property type="component" value="Chromosome"/>
</dbReference>
<protein>
    <recommendedName>
        <fullName evidence="4">Lipopolysaccharide biosynthesis protein</fullName>
    </recommendedName>
</protein>
<dbReference type="InterPro" id="IPR050445">
    <property type="entry name" value="Bact_polysacc_biosynth/exp"/>
</dbReference>
<feature type="transmembrane region" description="Helical" evidence="1">
    <location>
        <begin position="28"/>
        <end position="48"/>
    </location>
</feature>
<dbReference type="RefSeq" id="WP_353333610.1">
    <property type="nucleotide sequence ID" value="NZ_AP028055.1"/>
</dbReference>
<proteinExistence type="predicted"/>
<sequence>MANTEYISLNKLINSLKSWKQYLFSVKYMILGLTFLGAVAGVGASFIIPTKYTANLSFALQEADKSSGLSSLASQFGFSLGGSTSGAFGGDNLYELLTSRALVEKALLVPVGINGKKENLLNLYLDTYKYNKDWKISKNPYLRELSYPVGQNRESFTRTQDSVFQIACGEILKERLSVKKRNKKLSIGDVSFTSENELLSKLFVENLMKVTTIFYVDTKTKLARENYLKLQHQVDSVKQEYGNALVSRAGLADQTMNSIRQSSTVGLLKKQTDIQILAGTYVEMKKNLEIMKMSLDKETPLIQVIDNPVLPLEKKRLGKIKGFITGSFAGGFVSLLLFSSIFGYRMAVKLKEW</sequence>